<dbReference type="EMBL" id="JBHSSE010000003">
    <property type="protein sequence ID" value="MFC6200620.1"/>
    <property type="molecule type" value="Genomic_DNA"/>
</dbReference>
<dbReference type="InterPro" id="IPR035069">
    <property type="entry name" value="TTHA1013/TTHA0281-like"/>
</dbReference>
<sequence>MEDCVITCPIIISYAEDDTDVPYLVEIPTFEGMTQGSSLTDGIAMAQDYIGLAANLRLENGQSLPINSETIPATSATVVIVSVNIDDYRRQHATQML</sequence>
<proteinExistence type="predicted"/>
<dbReference type="SUPFAM" id="SSF143100">
    <property type="entry name" value="TTHA1013/TTHA0281-like"/>
    <property type="match status" value="1"/>
</dbReference>
<organism evidence="1 2">
    <name type="scientific">Lactiplantibacillus nangangensis</name>
    <dbReference type="NCBI Taxonomy" id="2559917"/>
    <lineage>
        <taxon>Bacteria</taxon>
        <taxon>Bacillati</taxon>
        <taxon>Bacillota</taxon>
        <taxon>Bacilli</taxon>
        <taxon>Lactobacillales</taxon>
        <taxon>Lactobacillaceae</taxon>
        <taxon>Lactiplantibacillus</taxon>
    </lineage>
</organism>
<gene>
    <name evidence="1" type="ORF">ACFP1L_01760</name>
</gene>
<dbReference type="Proteomes" id="UP001596171">
    <property type="component" value="Unassembled WGS sequence"/>
</dbReference>
<dbReference type="Gene3D" id="3.30.160.250">
    <property type="match status" value="1"/>
</dbReference>
<protein>
    <submittedName>
        <fullName evidence="1">Type II toxin-antitoxin system HicB family antitoxin</fullName>
    </submittedName>
</protein>
<name>A0ABW1SG39_9LACO</name>
<comment type="caution">
    <text evidence="1">The sequence shown here is derived from an EMBL/GenBank/DDBJ whole genome shotgun (WGS) entry which is preliminary data.</text>
</comment>
<reference evidence="2" key="1">
    <citation type="journal article" date="2019" name="Int. J. Syst. Evol. Microbiol.">
        <title>The Global Catalogue of Microorganisms (GCM) 10K type strain sequencing project: providing services to taxonomists for standard genome sequencing and annotation.</title>
        <authorList>
            <consortium name="The Broad Institute Genomics Platform"/>
            <consortium name="The Broad Institute Genome Sequencing Center for Infectious Disease"/>
            <person name="Wu L."/>
            <person name="Ma J."/>
        </authorList>
    </citation>
    <scope>NUCLEOTIDE SEQUENCE [LARGE SCALE GENOMIC DNA]</scope>
    <source>
        <strain evidence="2">CCM 8930</strain>
    </source>
</reference>
<evidence type="ECO:0000313" key="2">
    <source>
        <dbReference type="Proteomes" id="UP001596171"/>
    </source>
</evidence>
<dbReference type="RefSeq" id="WP_137614928.1">
    <property type="nucleotide sequence ID" value="NZ_BJDI01000001.1"/>
</dbReference>
<keyword evidence="2" id="KW-1185">Reference proteome</keyword>
<evidence type="ECO:0000313" key="1">
    <source>
        <dbReference type="EMBL" id="MFC6200620.1"/>
    </source>
</evidence>
<accession>A0ABW1SG39</accession>